<evidence type="ECO:0000313" key="3">
    <source>
        <dbReference type="EMBL" id="CAB3387161.1"/>
    </source>
</evidence>
<comment type="caution">
    <text evidence="3">The sequence shown here is derived from an EMBL/GenBank/DDBJ whole genome shotgun (WGS) entry which is preliminary data.</text>
</comment>
<dbReference type="AlphaFoldDB" id="A0A8S1DTF9"/>
<protein>
    <submittedName>
        <fullName evidence="3">Uncharacterized protein</fullName>
    </submittedName>
</protein>
<dbReference type="Proteomes" id="UP000494165">
    <property type="component" value="Unassembled WGS sequence"/>
</dbReference>
<accession>A0A8S1DTF9</accession>
<feature type="region of interest" description="Disordered" evidence="2">
    <location>
        <begin position="89"/>
        <end position="146"/>
    </location>
</feature>
<feature type="region of interest" description="Disordered" evidence="2">
    <location>
        <begin position="340"/>
        <end position="365"/>
    </location>
</feature>
<name>A0A8S1DTF9_9INSE</name>
<evidence type="ECO:0000313" key="4">
    <source>
        <dbReference type="Proteomes" id="UP000494165"/>
    </source>
</evidence>
<dbReference type="EMBL" id="CADEPI010000542">
    <property type="protein sequence ID" value="CAB3387161.1"/>
    <property type="molecule type" value="Genomic_DNA"/>
</dbReference>
<keyword evidence="4" id="KW-1185">Reference proteome</keyword>
<organism evidence="3 4">
    <name type="scientific">Cloeon dipterum</name>
    <dbReference type="NCBI Taxonomy" id="197152"/>
    <lineage>
        <taxon>Eukaryota</taxon>
        <taxon>Metazoa</taxon>
        <taxon>Ecdysozoa</taxon>
        <taxon>Arthropoda</taxon>
        <taxon>Hexapoda</taxon>
        <taxon>Insecta</taxon>
        <taxon>Pterygota</taxon>
        <taxon>Palaeoptera</taxon>
        <taxon>Ephemeroptera</taxon>
        <taxon>Pisciforma</taxon>
        <taxon>Baetidae</taxon>
        <taxon>Cloeon</taxon>
    </lineage>
</organism>
<evidence type="ECO:0000256" key="1">
    <source>
        <dbReference type="SAM" id="Coils"/>
    </source>
</evidence>
<proteinExistence type="predicted"/>
<keyword evidence="1" id="KW-0175">Coiled coil</keyword>
<dbReference type="OrthoDB" id="10007527at2759"/>
<feature type="compositionally biased region" description="Polar residues" evidence="2">
    <location>
        <begin position="341"/>
        <end position="352"/>
    </location>
</feature>
<feature type="compositionally biased region" description="Basic and acidic residues" evidence="2">
    <location>
        <begin position="121"/>
        <end position="143"/>
    </location>
</feature>
<evidence type="ECO:0000256" key="2">
    <source>
        <dbReference type="SAM" id="MobiDB-lite"/>
    </source>
</evidence>
<reference evidence="3 4" key="1">
    <citation type="submission" date="2020-04" db="EMBL/GenBank/DDBJ databases">
        <authorList>
            <person name="Alioto T."/>
            <person name="Alioto T."/>
            <person name="Gomez Garrido J."/>
        </authorList>
    </citation>
    <scope>NUCLEOTIDE SEQUENCE [LARGE SCALE GENOMIC DNA]</scope>
</reference>
<feature type="coiled-coil region" evidence="1">
    <location>
        <begin position="18"/>
        <end position="70"/>
    </location>
</feature>
<sequence length="365" mass="41481">MNKEGELLSEIIKVSSEKEVLKREVSEMCERVQLLEKASRQLELDNERLAYKLSEALAELEERETQLRQLGPFGDKNAVWPRHKRLTSADDLLSSGSPSPTEEGGEEDTALPSSKDPIIVENKRDGIKEKEPKDKELSPKESPKLSALVAESPRLSMLRKLEIVGDAKSDLNIGGCVPSPRRYAALLERTDIGRLEEMHKLLSEQEKLRGQVGLLSEKYNSLAMRHLQYKSKRKSQVEDLRARLDVELSSLQSEVDALQARLAMQKKTLRSEEAFRRRVEADYRRLQDDKRKLVVNMMASENTSRDREQEVTLLNKKIGMLERANSELLSRVLDLKYAARHSSNSPHKTPSPSEDIKMLEISSAV</sequence>
<feature type="coiled-coil region" evidence="1">
    <location>
        <begin position="234"/>
        <end position="296"/>
    </location>
</feature>
<gene>
    <name evidence="3" type="ORF">CLODIP_2_CD11968</name>
</gene>